<protein>
    <submittedName>
        <fullName evidence="2">Rrf2 family transcriptional regulator</fullName>
    </submittedName>
</protein>
<dbReference type="InterPro" id="IPR036390">
    <property type="entry name" value="WH_DNA-bd_sf"/>
</dbReference>
<dbReference type="InterPro" id="IPR000944">
    <property type="entry name" value="Tscrpt_reg_Rrf2"/>
</dbReference>
<organism evidence="2 3">
    <name type="scientific">Rubrobacter taiwanensis</name>
    <dbReference type="NCBI Taxonomy" id="185139"/>
    <lineage>
        <taxon>Bacteria</taxon>
        <taxon>Bacillati</taxon>
        <taxon>Actinomycetota</taxon>
        <taxon>Rubrobacteria</taxon>
        <taxon>Rubrobacterales</taxon>
        <taxon>Rubrobacteraceae</taxon>
        <taxon>Rubrobacter</taxon>
    </lineage>
</organism>
<dbReference type="GO" id="GO:0003677">
    <property type="term" value="F:DNA binding"/>
    <property type="evidence" value="ECO:0007669"/>
    <property type="project" value="UniProtKB-KW"/>
</dbReference>
<dbReference type="SUPFAM" id="SSF46785">
    <property type="entry name" value="Winged helix' DNA-binding domain"/>
    <property type="match status" value="1"/>
</dbReference>
<dbReference type="AlphaFoldDB" id="A0A4R1BLM7"/>
<dbReference type="Pfam" id="PF02082">
    <property type="entry name" value="Rrf2"/>
    <property type="match status" value="1"/>
</dbReference>
<dbReference type="InterPro" id="IPR030489">
    <property type="entry name" value="TR_Rrf2-type_CS"/>
</dbReference>
<dbReference type="Gene3D" id="1.10.10.10">
    <property type="entry name" value="Winged helix-like DNA-binding domain superfamily/Winged helix DNA-binding domain"/>
    <property type="match status" value="1"/>
</dbReference>
<dbReference type="OrthoDB" id="9808360at2"/>
<gene>
    <name evidence="2" type="ORF">E0L93_06265</name>
</gene>
<dbReference type="InterPro" id="IPR036388">
    <property type="entry name" value="WH-like_DNA-bd_sf"/>
</dbReference>
<comment type="caution">
    <text evidence="2">The sequence shown here is derived from an EMBL/GenBank/DDBJ whole genome shotgun (WGS) entry which is preliminary data.</text>
</comment>
<sequence length="163" mass="17768">MLLSGPRRAGDSALRLTQKSKYAARALVELALSEDDCPLGVSEVARRQHIPERFLEQIFGELRRAGILESRRGAHGGYRFATPTEEITVLDIVELLDGEVRPARCSAGGTCYIKDAPLCATSRVWDEARLAIEGVFGKYTIAQLAETERALREAAPLAGSGQK</sequence>
<evidence type="ECO:0000256" key="1">
    <source>
        <dbReference type="ARBA" id="ARBA00023125"/>
    </source>
</evidence>
<keyword evidence="1" id="KW-0238">DNA-binding</keyword>
<name>A0A4R1BLM7_9ACTN</name>
<dbReference type="PROSITE" id="PS51197">
    <property type="entry name" value="HTH_RRF2_2"/>
    <property type="match status" value="1"/>
</dbReference>
<dbReference type="EMBL" id="SKBU01000012">
    <property type="protein sequence ID" value="TCJ18340.1"/>
    <property type="molecule type" value="Genomic_DNA"/>
</dbReference>
<dbReference type="PROSITE" id="PS01332">
    <property type="entry name" value="HTH_RRF2_1"/>
    <property type="match status" value="1"/>
</dbReference>
<dbReference type="Proteomes" id="UP000295244">
    <property type="component" value="Unassembled WGS sequence"/>
</dbReference>
<evidence type="ECO:0000313" key="3">
    <source>
        <dbReference type="Proteomes" id="UP000295244"/>
    </source>
</evidence>
<accession>A0A4R1BLM7</accession>
<dbReference type="GO" id="GO:0005829">
    <property type="term" value="C:cytosol"/>
    <property type="evidence" value="ECO:0007669"/>
    <property type="project" value="TreeGrafter"/>
</dbReference>
<dbReference type="GO" id="GO:0003700">
    <property type="term" value="F:DNA-binding transcription factor activity"/>
    <property type="evidence" value="ECO:0007669"/>
    <property type="project" value="TreeGrafter"/>
</dbReference>
<dbReference type="NCBIfam" id="TIGR00738">
    <property type="entry name" value="rrf2_super"/>
    <property type="match status" value="1"/>
</dbReference>
<proteinExistence type="predicted"/>
<dbReference type="PANTHER" id="PTHR33221">
    <property type="entry name" value="WINGED HELIX-TURN-HELIX TRANSCRIPTIONAL REGULATOR, RRF2 FAMILY"/>
    <property type="match status" value="1"/>
</dbReference>
<reference evidence="2 3" key="1">
    <citation type="submission" date="2019-03" db="EMBL/GenBank/DDBJ databases">
        <title>Whole genome sequence of a novel Rubrobacter taiwanensis strain, isolated from Yellowstone National Park.</title>
        <authorList>
            <person name="Freed S."/>
            <person name="Ramaley R.F."/>
            <person name="Kyndt J.A."/>
        </authorList>
    </citation>
    <scope>NUCLEOTIDE SEQUENCE [LARGE SCALE GENOMIC DNA]</scope>
    <source>
        <strain evidence="2 3">Yellowstone</strain>
    </source>
</reference>
<keyword evidence="3" id="KW-1185">Reference proteome</keyword>
<dbReference type="PANTHER" id="PTHR33221:SF5">
    <property type="entry name" value="HTH-TYPE TRANSCRIPTIONAL REGULATOR ISCR"/>
    <property type="match status" value="1"/>
</dbReference>
<evidence type="ECO:0000313" key="2">
    <source>
        <dbReference type="EMBL" id="TCJ18340.1"/>
    </source>
</evidence>